<comment type="caution">
    <text evidence="1">The sequence shown here is derived from an EMBL/GenBank/DDBJ whole genome shotgun (WGS) entry which is preliminary data.</text>
</comment>
<dbReference type="EMBL" id="JARBHA010000016">
    <property type="protein sequence ID" value="KAJ9678971.1"/>
    <property type="molecule type" value="Genomic_DNA"/>
</dbReference>
<dbReference type="PROSITE" id="PS01319">
    <property type="entry name" value="RBFA"/>
    <property type="match status" value="1"/>
</dbReference>
<evidence type="ECO:0000313" key="1">
    <source>
        <dbReference type="EMBL" id="KAJ9678971.1"/>
    </source>
</evidence>
<organism evidence="1 2">
    <name type="scientific">Vitis rotundifolia</name>
    <name type="common">Muscadine grape</name>
    <dbReference type="NCBI Taxonomy" id="103349"/>
    <lineage>
        <taxon>Eukaryota</taxon>
        <taxon>Viridiplantae</taxon>
        <taxon>Streptophyta</taxon>
        <taxon>Embryophyta</taxon>
        <taxon>Tracheophyta</taxon>
        <taxon>Spermatophyta</taxon>
        <taxon>Magnoliopsida</taxon>
        <taxon>eudicotyledons</taxon>
        <taxon>Gunneridae</taxon>
        <taxon>Pentapetalae</taxon>
        <taxon>rosids</taxon>
        <taxon>Vitales</taxon>
        <taxon>Vitaceae</taxon>
        <taxon>Viteae</taxon>
        <taxon>Vitis</taxon>
    </lineage>
</organism>
<dbReference type="SUPFAM" id="SSF89919">
    <property type="entry name" value="Ribosome-binding factor A, RbfA"/>
    <property type="match status" value="1"/>
</dbReference>
<protein>
    <submittedName>
        <fullName evidence="1">Uncharacterized protein</fullName>
    </submittedName>
</protein>
<name>A0AA39DCF1_VITRO</name>
<dbReference type="GO" id="GO:0006364">
    <property type="term" value="P:rRNA processing"/>
    <property type="evidence" value="ECO:0007669"/>
    <property type="project" value="InterPro"/>
</dbReference>
<gene>
    <name evidence="1" type="ORF">PVL29_021016</name>
</gene>
<dbReference type="AlphaFoldDB" id="A0AA39DCF1"/>
<dbReference type="Proteomes" id="UP001168098">
    <property type="component" value="Unassembled WGS sequence"/>
</dbReference>
<proteinExistence type="predicted"/>
<dbReference type="PANTHER" id="PTHR33515">
    <property type="entry name" value="RIBOSOME-BINDING FACTOR A, CHLOROPLASTIC-RELATED"/>
    <property type="match status" value="1"/>
</dbReference>
<dbReference type="InterPro" id="IPR023799">
    <property type="entry name" value="RbfA_dom_sf"/>
</dbReference>
<dbReference type="Gene3D" id="3.30.300.20">
    <property type="match status" value="2"/>
</dbReference>
<dbReference type="PANTHER" id="PTHR33515:SF1">
    <property type="entry name" value="RIBOSOME-BINDING FACTOR A, CHLOROPLASTIC-RELATED"/>
    <property type="match status" value="1"/>
</dbReference>
<keyword evidence="2" id="KW-1185">Reference proteome</keyword>
<accession>A0AA39DCF1</accession>
<dbReference type="InterPro" id="IPR020053">
    <property type="entry name" value="Ribosome-bd_factorA_CS"/>
</dbReference>
<dbReference type="InterPro" id="IPR015946">
    <property type="entry name" value="KH_dom-like_a/b"/>
</dbReference>
<sequence>MCHIPHYFHMLTTLHATISISNSTILYPGHPSSILIAITIVGDHQLLHNASLQRYSSTQDCHTPLPHHHRPSPTITTFITKSFPLFKKTLSTAMEIHVASLHQVATTRCMTNQIRVKMVAKQIRRELFDMLLTYKVLQFAILLEATLGANYYLSSLTTISDVEVSANLQVAIAGLKSNVEYIRSELGRHMKLRLTPEICFIEDEIKNEKKMAESQDQLSESSDFSQDDDWEVMVMTLMRTLFI</sequence>
<evidence type="ECO:0000313" key="2">
    <source>
        <dbReference type="Proteomes" id="UP001168098"/>
    </source>
</evidence>
<dbReference type="InterPro" id="IPR000238">
    <property type="entry name" value="RbfA"/>
</dbReference>
<reference evidence="1 2" key="1">
    <citation type="journal article" date="2023" name="BMC Biotechnol.">
        <title>Vitis rotundifolia cv Carlos genome sequencing.</title>
        <authorList>
            <person name="Huff M."/>
            <person name="Hulse-Kemp A."/>
            <person name="Scheffler B."/>
            <person name="Youngblood R."/>
            <person name="Simpson S."/>
            <person name="Babiker E."/>
            <person name="Staton M."/>
        </authorList>
    </citation>
    <scope>NUCLEOTIDE SEQUENCE [LARGE SCALE GENOMIC DNA]</scope>
    <source>
        <tissue evidence="1">Leaf</tissue>
    </source>
</reference>
<dbReference type="GO" id="GO:0043024">
    <property type="term" value="F:ribosomal small subunit binding"/>
    <property type="evidence" value="ECO:0007669"/>
    <property type="project" value="TreeGrafter"/>
</dbReference>